<dbReference type="InterPro" id="IPR036866">
    <property type="entry name" value="RibonucZ/Hydroxyglut_hydro"/>
</dbReference>
<dbReference type="EC" id="3.1.4.55" evidence="2"/>
<dbReference type="EMBL" id="JAUSWJ010000001">
    <property type="protein sequence ID" value="MDQ0514736.1"/>
    <property type="molecule type" value="Genomic_DNA"/>
</dbReference>
<reference evidence="2 3" key="1">
    <citation type="submission" date="2023-07" db="EMBL/GenBank/DDBJ databases">
        <title>Genomic Encyclopedia of Type Strains, Phase IV (KMG-IV): sequencing the most valuable type-strain genomes for metagenomic binning, comparative biology and taxonomic classification.</title>
        <authorList>
            <person name="Goeker M."/>
        </authorList>
    </citation>
    <scope>NUCLEOTIDE SEQUENCE [LARGE SCALE GENOMIC DNA]</scope>
    <source>
        <strain evidence="2 3">B1-1</strain>
    </source>
</reference>
<protein>
    <submittedName>
        <fullName evidence="2">Phosphoribosyl 1,2-cyclic phosphate phosphodiesterase</fullName>
        <ecNumber evidence="2">3.1.4.55</ecNumber>
    </submittedName>
</protein>
<dbReference type="Pfam" id="PF12706">
    <property type="entry name" value="Lactamase_B_2"/>
    <property type="match status" value="1"/>
</dbReference>
<proteinExistence type="predicted"/>
<dbReference type="Proteomes" id="UP001223743">
    <property type="component" value="Unassembled WGS sequence"/>
</dbReference>
<sequence length="284" mass="31474">MSEAVGTGGAADRIRITILGCGASPGVPRIGNDWGACDPSEPRNRRTRSSILIDGFSGRSPYPTRVLVDTGPDLRAQLLEARVDRLDAVLYTHAHADHTHGIDDLRAFWLDTRRLVPVYSDDATQERLEEAFGYCFRTPAGGSYPPILGRQRIEAGTRFVIDGPGGRLDILPFRQVHGDIDSLGFRIGDFAYSSDVSALPEETLPHLEGLSLWIVDALRYRPHPSHFSVGESIAWHERLQPRRTLFTHMHGDLDYRTLAAEVPSGVEPAHDGMVLELPLPRAWK</sequence>
<keyword evidence="2" id="KW-0378">Hydrolase</keyword>
<comment type="caution">
    <text evidence="2">The sequence shown here is derived from an EMBL/GenBank/DDBJ whole genome shotgun (WGS) entry which is preliminary data.</text>
</comment>
<dbReference type="RefSeq" id="WP_266281861.1">
    <property type="nucleotide sequence ID" value="NZ_JAPKNF010000001.1"/>
</dbReference>
<keyword evidence="3" id="KW-1185">Reference proteome</keyword>
<evidence type="ECO:0000313" key="3">
    <source>
        <dbReference type="Proteomes" id="UP001223743"/>
    </source>
</evidence>
<evidence type="ECO:0000313" key="2">
    <source>
        <dbReference type="EMBL" id="MDQ0514736.1"/>
    </source>
</evidence>
<feature type="domain" description="Metallo-beta-lactamase" evidence="1">
    <location>
        <begin position="47"/>
        <end position="250"/>
    </location>
</feature>
<dbReference type="SUPFAM" id="SSF56281">
    <property type="entry name" value="Metallo-hydrolase/oxidoreductase"/>
    <property type="match status" value="1"/>
</dbReference>
<name>A0ABU0M1B1_9HYPH</name>
<dbReference type="Gene3D" id="3.60.15.10">
    <property type="entry name" value="Ribonuclease Z/Hydroxyacylglutathione hydrolase-like"/>
    <property type="match status" value="1"/>
</dbReference>
<dbReference type="PANTHER" id="PTHR42663:SF6">
    <property type="entry name" value="HYDROLASE C777.06C-RELATED"/>
    <property type="match status" value="1"/>
</dbReference>
<evidence type="ECO:0000259" key="1">
    <source>
        <dbReference type="SMART" id="SM00849"/>
    </source>
</evidence>
<dbReference type="PANTHER" id="PTHR42663">
    <property type="entry name" value="HYDROLASE C777.06C-RELATED-RELATED"/>
    <property type="match status" value="1"/>
</dbReference>
<gene>
    <name evidence="2" type="ORF">QO015_000349</name>
</gene>
<dbReference type="SMART" id="SM00849">
    <property type="entry name" value="Lactamase_B"/>
    <property type="match status" value="1"/>
</dbReference>
<accession>A0ABU0M1B1</accession>
<dbReference type="GO" id="GO:0103043">
    <property type="term" value="F:phosphoribosyl 1,2-cyclic phosphate phosphodiesterase activity"/>
    <property type="evidence" value="ECO:0007669"/>
    <property type="project" value="UniProtKB-EC"/>
</dbReference>
<dbReference type="CDD" id="cd16279">
    <property type="entry name" value="metallo-hydrolase-like_MBL-fold"/>
    <property type="match status" value="1"/>
</dbReference>
<organism evidence="2 3">
    <name type="scientific">Kaistia geumhonensis</name>
    <dbReference type="NCBI Taxonomy" id="410839"/>
    <lineage>
        <taxon>Bacteria</taxon>
        <taxon>Pseudomonadati</taxon>
        <taxon>Pseudomonadota</taxon>
        <taxon>Alphaproteobacteria</taxon>
        <taxon>Hyphomicrobiales</taxon>
        <taxon>Kaistiaceae</taxon>
        <taxon>Kaistia</taxon>
    </lineage>
</organism>
<dbReference type="InterPro" id="IPR001279">
    <property type="entry name" value="Metallo-B-lactamas"/>
</dbReference>